<protein>
    <submittedName>
        <fullName evidence="1">Uncharacterized protein</fullName>
    </submittedName>
</protein>
<comment type="caution">
    <text evidence="1">The sequence shown here is derived from an EMBL/GenBank/DDBJ whole genome shotgun (WGS) entry which is preliminary data.</text>
</comment>
<evidence type="ECO:0000313" key="2">
    <source>
        <dbReference type="Proteomes" id="UP000299102"/>
    </source>
</evidence>
<reference evidence="1 2" key="1">
    <citation type="journal article" date="2019" name="Commun. Biol.">
        <title>The bagworm genome reveals a unique fibroin gene that provides high tensile strength.</title>
        <authorList>
            <person name="Kono N."/>
            <person name="Nakamura H."/>
            <person name="Ohtoshi R."/>
            <person name="Tomita M."/>
            <person name="Numata K."/>
            <person name="Arakawa K."/>
        </authorList>
    </citation>
    <scope>NUCLEOTIDE SEQUENCE [LARGE SCALE GENOMIC DNA]</scope>
</reference>
<gene>
    <name evidence="1" type="ORF">EVAR_104005_1</name>
</gene>
<name>A0A4C1Y0W2_EUMVA</name>
<dbReference type="EMBL" id="BGZK01000999">
    <property type="protein sequence ID" value="GBP68045.1"/>
    <property type="molecule type" value="Genomic_DNA"/>
</dbReference>
<accession>A0A4C1Y0W2</accession>
<sequence>MPVAGSDESRPDDLCRDAFFLDWENSHGYPRPWDDQPSYVGILPAITLSCPSRSLVPGPRVRLCIHPLPPATLVSSIPISPSPCDHAPP</sequence>
<dbReference type="AlphaFoldDB" id="A0A4C1Y0W2"/>
<evidence type="ECO:0000313" key="1">
    <source>
        <dbReference type="EMBL" id="GBP68045.1"/>
    </source>
</evidence>
<organism evidence="1 2">
    <name type="scientific">Eumeta variegata</name>
    <name type="common">Bagworm moth</name>
    <name type="synonym">Eumeta japonica</name>
    <dbReference type="NCBI Taxonomy" id="151549"/>
    <lineage>
        <taxon>Eukaryota</taxon>
        <taxon>Metazoa</taxon>
        <taxon>Ecdysozoa</taxon>
        <taxon>Arthropoda</taxon>
        <taxon>Hexapoda</taxon>
        <taxon>Insecta</taxon>
        <taxon>Pterygota</taxon>
        <taxon>Neoptera</taxon>
        <taxon>Endopterygota</taxon>
        <taxon>Lepidoptera</taxon>
        <taxon>Glossata</taxon>
        <taxon>Ditrysia</taxon>
        <taxon>Tineoidea</taxon>
        <taxon>Psychidae</taxon>
        <taxon>Oiketicinae</taxon>
        <taxon>Eumeta</taxon>
    </lineage>
</organism>
<dbReference type="Proteomes" id="UP000299102">
    <property type="component" value="Unassembled WGS sequence"/>
</dbReference>
<proteinExistence type="predicted"/>
<keyword evidence="2" id="KW-1185">Reference proteome</keyword>